<dbReference type="Proteomes" id="UP000887116">
    <property type="component" value="Unassembled WGS sequence"/>
</dbReference>
<gene>
    <name evidence="1" type="ORF">TNCT_588841</name>
</gene>
<protein>
    <submittedName>
        <fullName evidence="1">Uncharacterized protein</fullName>
    </submittedName>
</protein>
<dbReference type="AlphaFoldDB" id="A0A8X6KNV9"/>
<name>A0A8X6KNV9_TRICU</name>
<proteinExistence type="predicted"/>
<keyword evidence="2" id="KW-1185">Reference proteome</keyword>
<dbReference type="EMBL" id="BMAO01031980">
    <property type="protein sequence ID" value="GFQ78991.1"/>
    <property type="molecule type" value="Genomic_DNA"/>
</dbReference>
<accession>A0A8X6KNV9</accession>
<evidence type="ECO:0000313" key="2">
    <source>
        <dbReference type="Proteomes" id="UP000887116"/>
    </source>
</evidence>
<evidence type="ECO:0000313" key="1">
    <source>
        <dbReference type="EMBL" id="GFQ78991.1"/>
    </source>
</evidence>
<comment type="caution">
    <text evidence="1">The sequence shown here is derived from an EMBL/GenBank/DDBJ whole genome shotgun (WGS) entry which is preliminary data.</text>
</comment>
<reference evidence="1" key="1">
    <citation type="submission" date="2020-07" db="EMBL/GenBank/DDBJ databases">
        <title>Multicomponent nature underlies the extraordinary mechanical properties of spider dragline silk.</title>
        <authorList>
            <person name="Kono N."/>
            <person name="Nakamura H."/>
            <person name="Mori M."/>
            <person name="Yoshida Y."/>
            <person name="Ohtoshi R."/>
            <person name="Malay A.D."/>
            <person name="Moran D.A.P."/>
            <person name="Tomita M."/>
            <person name="Numata K."/>
            <person name="Arakawa K."/>
        </authorList>
    </citation>
    <scope>NUCLEOTIDE SEQUENCE</scope>
</reference>
<organism evidence="1 2">
    <name type="scientific">Trichonephila clavata</name>
    <name type="common">Joro spider</name>
    <name type="synonym">Nephila clavata</name>
    <dbReference type="NCBI Taxonomy" id="2740835"/>
    <lineage>
        <taxon>Eukaryota</taxon>
        <taxon>Metazoa</taxon>
        <taxon>Ecdysozoa</taxon>
        <taxon>Arthropoda</taxon>
        <taxon>Chelicerata</taxon>
        <taxon>Arachnida</taxon>
        <taxon>Araneae</taxon>
        <taxon>Araneomorphae</taxon>
        <taxon>Entelegynae</taxon>
        <taxon>Araneoidea</taxon>
        <taxon>Nephilidae</taxon>
        <taxon>Trichonephila</taxon>
    </lineage>
</organism>
<sequence>MVNYIQVKKVLKLSFNSCDAVKSSTHGCPDIFEVNRLKLQSMFQNFSATTAIYETMSLELYNEGEGYTQMTLVSLEEVVKVSNLDYFYGLTTEEVSAPYSKGSMRQLPP</sequence>